<dbReference type="GO" id="GO:0003723">
    <property type="term" value="F:RNA binding"/>
    <property type="evidence" value="ECO:0007669"/>
    <property type="project" value="InterPro"/>
</dbReference>
<sequence>MSTPQRGFSPEASTARRSLPREPTPTRPENWVYVGNMPTTIAERYIYDKLTTAGIVVDDVFLSTSHSKPARFAYVAVRDRASIPAACATLKRAPVGNRNLSSTPFVDRRTGQSWPEIAESDWKRRYVGPEKQAQLQPEKRQLGLFLMHVARSATTADVGNFLRRSLRAEQIGNISMRQLGMNTLAFVDMHDEAACRKAIVDLDGECFCGNASSASADANFAPLAKNRYEHCAATGQTDVPPAAGAAAMARQVTIERDAPADMAPSPATARSTAPTSSASAQAFSRIQGQSHKRLTNSDRTGDQVMLSADEAPIAPVALDESALCESIDSTMPTPAQYEDDLERLRSLGMTAEDIKAIELVWTPLDQPLAGRTSGEAFARSVTTQVRFGYVSPNEARAALEHNAAVPAFPDDAAMQARYEAFLRAQAGESRDWYTVFFAQLADFNSSSAAFSAKARELVSSAAAEAEKENKMEMDASDVKQED</sequence>
<evidence type="ECO:0000313" key="4">
    <source>
        <dbReference type="Proteomes" id="UP001342314"/>
    </source>
</evidence>
<dbReference type="SUPFAM" id="SSF54928">
    <property type="entry name" value="RNA-binding domain, RBD"/>
    <property type="match status" value="1"/>
</dbReference>
<dbReference type="AlphaFoldDB" id="A0AAV5GEV7"/>
<feature type="domain" description="RRM" evidence="2">
    <location>
        <begin position="32"/>
        <end position="100"/>
    </location>
</feature>
<dbReference type="EMBL" id="BQKY01000003">
    <property type="protein sequence ID" value="GJN88424.1"/>
    <property type="molecule type" value="Genomic_DNA"/>
</dbReference>
<organism evidence="3 4">
    <name type="scientific">Rhodotorula paludigena</name>
    <dbReference type="NCBI Taxonomy" id="86838"/>
    <lineage>
        <taxon>Eukaryota</taxon>
        <taxon>Fungi</taxon>
        <taxon>Dikarya</taxon>
        <taxon>Basidiomycota</taxon>
        <taxon>Pucciniomycotina</taxon>
        <taxon>Microbotryomycetes</taxon>
        <taxon>Sporidiobolales</taxon>
        <taxon>Sporidiobolaceae</taxon>
        <taxon>Rhodotorula</taxon>
    </lineage>
</organism>
<protein>
    <recommendedName>
        <fullName evidence="2">RRM domain-containing protein</fullName>
    </recommendedName>
</protein>
<comment type="caution">
    <text evidence="3">The sequence shown here is derived from an EMBL/GenBank/DDBJ whole genome shotgun (WGS) entry which is preliminary data.</text>
</comment>
<gene>
    <name evidence="3" type="ORF">Rhopal_001390-T1</name>
</gene>
<reference evidence="3 4" key="1">
    <citation type="submission" date="2021-12" db="EMBL/GenBank/DDBJ databases">
        <title>High titer production of polyol ester of fatty acids by Rhodotorula paludigena BS15 towards product separation-free biomass refinery.</title>
        <authorList>
            <person name="Mano J."/>
            <person name="Ono H."/>
            <person name="Tanaka T."/>
            <person name="Naito K."/>
            <person name="Sushida H."/>
            <person name="Ike M."/>
            <person name="Tokuyasu K."/>
            <person name="Kitaoka M."/>
        </authorList>
    </citation>
    <scope>NUCLEOTIDE SEQUENCE [LARGE SCALE GENOMIC DNA]</scope>
    <source>
        <strain evidence="3 4">BS15</strain>
    </source>
</reference>
<dbReference type="InterPro" id="IPR012677">
    <property type="entry name" value="Nucleotide-bd_a/b_plait_sf"/>
</dbReference>
<keyword evidence="4" id="KW-1185">Reference proteome</keyword>
<evidence type="ECO:0000259" key="2">
    <source>
        <dbReference type="Pfam" id="PF00076"/>
    </source>
</evidence>
<feature type="compositionally biased region" description="Low complexity" evidence="1">
    <location>
        <begin position="263"/>
        <end position="284"/>
    </location>
</feature>
<feature type="region of interest" description="Disordered" evidence="1">
    <location>
        <begin position="461"/>
        <end position="482"/>
    </location>
</feature>
<name>A0AAV5GEV7_9BASI</name>
<dbReference type="InterPro" id="IPR000504">
    <property type="entry name" value="RRM_dom"/>
</dbReference>
<dbReference type="Gene3D" id="3.30.70.330">
    <property type="match status" value="1"/>
</dbReference>
<dbReference type="Pfam" id="PF00076">
    <property type="entry name" value="RRM_1"/>
    <property type="match status" value="1"/>
</dbReference>
<evidence type="ECO:0000256" key="1">
    <source>
        <dbReference type="SAM" id="MobiDB-lite"/>
    </source>
</evidence>
<feature type="region of interest" description="Disordered" evidence="1">
    <location>
        <begin position="259"/>
        <end position="296"/>
    </location>
</feature>
<feature type="region of interest" description="Disordered" evidence="1">
    <location>
        <begin position="1"/>
        <end position="28"/>
    </location>
</feature>
<accession>A0AAV5GEV7</accession>
<feature type="compositionally biased region" description="Polar residues" evidence="1">
    <location>
        <begin position="1"/>
        <end position="16"/>
    </location>
</feature>
<dbReference type="Proteomes" id="UP001342314">
    <property type="component" value="Unassembled WGS sequence"/>
</dbReference>
<evidence type="ECO:0000313" key="3">
    <source>
        <dbReference type="EMBL" id="GJN88424.1"/>
    </source>
</evidence>
<proteinExistence type="predicted"/>
<dbReference type="InterPro" id="IPR035979">
    <property type="entry name" value="RBD_domain_sf"/>
</dbReference>
<feature type="compositionally biased region" description="Basic and acidic residues" evidence="1">
    <location>
        <begin position="464"/>
        <end position="482"/>
    </location>
</feature>